<reference evidence="7 8" key="1">
    <citation type="submission" date="2020-01" db="EMBL/GenBank/DDBJ databases">
        <title>Genomes assembled from Gulf of Kutch pelagic sediment metagenomes.</title>
        <authorList>
            <person name="Chandrashekar M."/>
            <person name="Mahajan M.S."/>
            <person name="Dave K.J."/>
            <person name="Vatsa P."/>
            <person name="Nathani N.M."/>
        </authorList>
    </citation>
    <scope>NUCLEOTIDE SEQUENCE [LARGE SCALE GENOMIC DNA]</scope>
    <source>
        <strain evidence="7">KS3-K002</strain>
    </source>
</reference>
<keyword evidence="1" id="KW-0808">Transferase</keyword>
<organism evidence="7 8">
    <name type="scientific">Candidatus Kutchimonas denitrificans</name>
    <dbReference type="NCBI Taxonomy" id="3056748"/>
    <lineage>
        <taxon>Bacteria</taxon>
        <taxon>Pseudomonadati</taxon>
        <taxon>Gemmatimonadota</taxon>
        <taxon>Gemmatimonadia</taxon>
        <taxon>Candidatus Palauibacterales</taxon>
        <taxon>Candidatus Palauibacteraceae</taxon>
        <taxon>Candidatus Kutchimonas</taxon>
    </lineage>
</organism>
<dbReference type="AlphaFoldDB" id="A0AAE4ZAI4"/>
<dbReference type="Proteomes" id="UP000702544">
    <property type="component" value="Unassembled WGS sequence"/>
</dbReference>
<dbReference type="InterPro" id="IPR004805">
    <property type="entry name" value="DnaE2/DnaE/PolC"/>
</dbReference>
<proteinExistence type="predicted"/>
<feature type="non-terminal residue" evidence="7">
    <location>
        <position position="1"/>
    </location>
</feature>
<dbReference type="EMBL" id="JAACAK010000065">
    <property type="protein sequence ID" value="NIR75171.1"/>
    <property type="molecule type" value="Genomic_DNA"/>
</dbReference>
<feature type="domain" description="DNA polymerase III alpha subunit finger" evidence="6">
    <location>
        <begin position="83"/>
        <end position="193"/>
    </location>
</feature>
<feature type="non-terminal residue" evidence="7">
    <location>
        <position position="193"/>
    </location>
</feature>
<dbReference type="PANTHER" id="PTHR32294:SF0">
    <property type="entry name" value="DNA POLYMERASE III SUBUNIT ALPHA"/>
    <property type="match status" value="1"/>
</dbReference>
<accession>A0AAE4ZAI4</accession>
<keyword evidence="4" id="KW-0239">DNA-directed DNA polymerase</keyword>
<evidence type="ECO:0000256" key="3">
    <source>
        <dbReference type="ARBA" id="ARBA00022705"/>
    </source>
</evidence>
<evidence type="ECO:0000313" key="8">
    <source>
        <dbReference type="Proteomes" id="UP000702544"/>
    </source>
</evidence>
<protein>
    <submittedName>
        <fullName evidence="7">DNA polymerase III subunit alpha</fullName>
    </submittedName>
</protein>
<dbReference type="Pfam" id="PF17657">
    <property type="entry name" value="DNA_pol3_finger"/>
    <property type="match status" value="1"/>
</dbReference>
<gene>
    <name evidence="7" type="ORF">GWO12_08680</name>
</gene>
<keyword evidence="3" id="KW-0235">DNA replication</keyword>
<comment type="caution">
    <text evidence="7">The sequence shown here is derived from an EMBL/GenBank/DDBJ whole genome shotgun (WGS) entry which is preliminary data.</text>
</comment>
<evidence type="ECO:0000259" key="6">
    <source>
        <dbReference type="Pfam" id="PF17657"/>
    </source>
</evidence>
<sequence>ELARLEREGEDNERMLIRCGKALEGLNSNLSTHAAGVIIMDTDIQEVMPVCTSSKSEDVQSMYAMKWAEDQGAVKFDFLGLLNLTIINRAVELINAGRAPGEPPFDIDQVGLDDARTYRLLGRGDTTGVFQLESGGMRRLLTDLKPSSFEDIVAILALYRPGPLGSGMTDYFVRRKNGQEPVDTLHERLEPVL</sequence>
<evidence type="ECO:0000256" key="1">
    <source>
        <dbReference type="ARBA" id="ARBA00022679"/>
    </source>
</evidence>
<keyword evidence="2" id="KW-0548">Nucleotidyltransferase</keyword>
<dbReference type="GO" id="GO:0003887">
    <property type="term" value="F:DNA-directed DNA polymerase activity"/>
    <property type="evidence" value="ECO:0007669"/>
    <property type="project" value="UniProtKB-KW"/>
</dbReference>
<evidence type="ECO:0000256" key="2">
    <source>
        <dbReference type="ARBA" id="ARBA00022695"/>
    </source>
</evidence>
<dbReference type="GO" id="GO:0008408">
    <property type="term" value="F:3'-5' exonuclease activity"/>
    <property type="evidence" value="ECO:0007669"/>
    <property type="project" value="InterPro"/>
</dbReference>
<name>A0AAE4ZAI4_9BACT</name>
<dbReference type="GO" id="GO:0006260">
    <property type="term" value="P:DNA replication"/>
    <property type="evidence" value="ECO:0007669"/>
    <property type="project" value="UniProtKB-KW"/>
</dbReference>
<evidence type="ECO:0000313" key="7">
    <source>
        <dbReference type="EMBL" id="NIR75171.1"/>
    </source>
</evidence>
<evidence type="ECO:0000259" key="5">
    <source>
        <dbReference type="Pfam" id="PF07733"/>
    </source>
</evidence>
<dbReference type="InterPro" id="IPR040982">
    <property type="entry name" value="DNA_pol3_finger"/>
</dbReference>
<dbReference type="InterPro" id="IPR011708">
    <property type="entry name" value="DNA_pol3_alpha_NTPase_dom"/>
</dbReference>
<feature type="domain" description="Bacterial DNA polymerase III alpha subunit NTPase" evidence="5">
    <location>
        <begin position="11"/>
        <end position="80"/>
    </location>
</feature>
<dbReference type="Pfam" id="PF07733">
    <property type="entry name" value="DNA_pol3_alpha"/>
    <property type="match status" value="1"/>
</dbReference>
<evidence type="ECO:0000256" key="4">
    <source>
        <dbReference type="ARBA" id="ARBA00022932"/>
    </source>
</evidence>
<dbReference type="PANTHER" id="PTHR32294">
    <property type="entry name" value="DNA POLYMERASE III SUBUNIT ALPHA"/>
    <property type="match status" value="1"/>
</dbReference>